<dbReference type="Proteomes" id="UP001595916">
    <property type="component" value="Unassembled WGS sequence"/>
</dbReference>
<sequence length="165" mass="18862">MIRKPPKKQALLGILMVLMMMVMFHRLATMNTGGDWKKKLDKYPEVNRIVIQPSKGDSIEIESETMLQQVKRYFEIKEDISIHKNVIESKIKGTPSNIEFYIDEKPLFSVQIYALKEAALNADNPGESFSGYIAGKPYAFKMEGRNVSITASDAQLDKYLDKLLR</sequence>
<keyword evidence="2" id="KW-1185">Reference proteome</keyword>
<reference evidence="2" key="1">
    <citation type="journal article" date="2019" name="Int. J. Syst. Evol. Microbiol.">
        <title>The Global Catalogue of Microorganisms (GCM) 10K type strain sequencing project: providing services to taxonomists for standard genome sequencing and annotation.</title>
        <authorList>
            <consortium name="The Broad Institute Genomics Platform"/>
            <consortium name="The Broad Institute Genome Sequencing Center for Infectious Disease"/>
            <person name="Wu L."/>
            <person name="Ma J."/>
        </authorList>
    </citation>
    <scope>NUCLEOTIDE SEQUENCE [LARGE SCALE GENOMIC DNA]</scope>
    <source>
        <strain evidence="2">CCUG 46385</strain>
    </source>
</reference>
<accession>A0ABV9QLQ1</accession>
<name>A0ABV9QLQ1_9FIRM</name>
<dbReference type="EMBL" id="JBHSHL010000025">
    <property type="protein sequence ID" value="MFC4804849.1"/>
    <property type="molecule type" value="Genomic_DNA"/>
</dbReference>
<dbReference type="RefSeq" id="WP_379788376.1">
    <property type="nucleotide sequence ID" value="NZ_JBHSHL010000025.1"/>
</dbReference>
<evidence type="ECO:0000313" key="2">
    <source>
        <dbReference type="Proteomes" id="UP001595916"/>
    </source>
</evidence>
<organism evidence="1 2">
    <name type="scientific">Filifactor villosus</name>
    <dbReference type="NCBI Taxonomy" id="29374"/>
    <lineage>
        <taxon>Bacteria</taxon>
        <taxon>Bacillati</taxon>
        <taxon>Bacillota</taxon>
        <taxon>Clostridia</taxon>
        <taxon>Peptostreptococcales</taxon>
        <taxon>Filifactoraceae</taxon>
        <taxon>Filifactor</taxon>
    </lineage>
</organism>
<comment type="caution">
    <text evidence="1">The sequence shown here is derived from an EMBL/GenBank/DDBJ whole genome shotgun (WGS) entry which is preliminary data.</text>
</comment>
<proteinExistence type="predicted"/>
<gene>
    <name evidence="1" type="ORF">ACFO4R_07120</name>
</gene>
<protein>
    <submittedName>
        <fullName evidence="1">Uncharacterized protein</fullName>
    </submittedName>
</protein>
<evidence type="ECO:0000313" key="1">
    <source>
        <dbReference type="EMBL" id="MFC4804849.1"/>
    </source>
</evidence>